<dbReference type="KEGG" id="pco:PHACADRAFT_266584"/>
<dbReference type="Proteomes" id="UP000008370">
    <property type="component" value="Unassembled WGS sequence"/>
</dbReference>
<organism evidence="1 2">
    <name type="scientific">Phanerochaete carnosa (strain HHB-10118-sp)</name>
    <name type="common">White-rot fungus</name>
    <name type="synonym">Peniophora carnosa</name>
    <dbReference type="NCBI Taxonomy" id="650164"/>
    <lineage>
        <taxon>Eukaryota</taxon>
        <taxon>Fungi</taxon>
        <taxon>Dikarya</taxon>
        <taxon>Basidiomycota</taxon>
        <taxon>Agaricomycotina</taxon>
        <taxon>Agaricomycetes</taxon>
        <taxon>Polyporales</taxon>
        <taxon>Phanerochaetaceae</taxon>
        <taxon>Phanerochaete</taxon>
    </lineage>
</organism>
<dbReference type="AlphaFoldDB" id="K5UEZ9"/>
<reference evidence="1 2" key="1">
    <citation type="journal article" date="2012" name="BMC Genomics">
        <title>Comparative genomics of the white-rot fungi, Phanerochaete carnosa and P. chrysosporium, to elucidate the genetic basis of the distinct wood types they colonize.</title>
        <authorList>
            <person name="Suzuki H."/>
            <person name="MacDonald J."/>
            <person name="Syed K."/>
            <person name="Salamov A."/>
            <person name="Hori C."/>
            <person name="Aerts A."/>
            <person name="Henrissat B."/>
            <person name="Wiebenga A."/>
            <person name="vanKuyk P.A."/>
            <person name="Barry K."/>
            <person name="Lindquist E."/>
            <person name="LaButti K."/>
            <person name="Lapidus A."/>
            <person name="Lucas S."/>
            <person name="Coutinho P."/>
            <person name="Gong Y."/>
            <person name="Samejima M."/>
            <person name="Mahadevan R."/>
            <person name="Abou-Zaid M."/>
            <person name="de Vries R.P."/>
            <person name="Igarashi K."/>
            <person name="Yadav J.S."/>
            <person name="Grigoriev I.V."/>
            <person name="Master E.R."/>
        </authorList>
    </citation>
    <scope>NUCLEOTIDE SEQUENCE [LARGE SCALE GENOMIC DNA]</scope>
    <source>
        <strain evidence="1 2">HHB-10118-sp</strain>
    </source>
</reference>
<dbReference type="EMBL" id="JH931526">
    <property type="protein sequence ID" value="EKM48031.1"/>
    <property type="molecule type" value="Genomic_DNA"/>
</dbReference>
<sequence length="94" mass="10191">MIHPTLKHSLHTEMQCRLHRLVLWAMRLAGFDSAASSLSAGVDIPEGVPGVCSCGKDASSPEGISFSRDATLALACGFFDLDFFVVTKRMTVYN</sequence>
<dbReference type="RefSeq" id="XP_007403416.1">
    <property type="nucleotide sequence ID" value="XM_007403354.1"/>
</dbReference>
<dbReference type="GeneID" id="18919459"/>
<dbReference type="InParanoid" id="K5UEZ9"/>
<accession>K5UEZ9</accession>
<protein>
    <submittedName>
        <fullName evidence="1">Uncharacterized protein</fullName>
    </submittedName>
</protein>
<keyword evidence="2" id="KW-1185">Reference proteome</keyword>
<gene>
    <name evidence="1" type="ORF">PHACADRAFT_266584</name>
</gene>
<evidence type="ECO:0000313" key="1">
    <source>
        <dbReference type="EMBL" id="EKM48031.1"/>
    </source>
</evidence>
<dbReference type="HOGENOM" id="CLU_2386900_0_0_1"/>
<evidence type="ECO:0000313" key="2">
    <source>
        <dbReference type="Proteomes" id="UP000008370"/>
    </source>
</evidence>
<name>K5UEZ9_PHACS</name>
<proteinExistence type="predicted"/>